<dbReference type="InterPro" id="IPR010982">
    <property type="entry name" value="Lambda_DNA-bd_dom_sf"/>
</dbReference>
<dbReference type="PROSITE" id="PS50943">
    <property type="entry name" value="HTH_CROC1"/>
    <property type="match status" value="1"/>
</dbReference>
<feature type="region of interest" description="Disordered" evidence="2">
    <location>
        <begin position="349"/>
        <end position="373"/>
    </location>
</feature>
<evidence type="ECO:0000313" key="4">
    <source>
        <dbReference type="EMBL" id="MDR7380411.1"/>
    </source>
</evidence>
<proteinExistence type="inferred from homology"/>
<name>A0ABU2CGD1_9BURK</name>
<gene>
    <name evidence="4" type="ORF">J2X19_005118</name>
</gene>
<dbReference type="PANTHER" id="PTHR43236:SF1">
    <property type="entry name" value="BLL7220 PROTEIN"/>
    <property type="match status" value="1"/>
</dbReference>
<accession>A0ABU2CGD1</accession>
<dbReference type="SMART" id="SM00530">
    <property type="entry name" value="HTH_XRE"/>
    <property type="match status" value="1"/>
</dbReference>
<dbReference type="PANTHER" id="PTHR43236">
    <property type="entry name" value="ANTITOXIN HIGA1"/>
    <property type="match status" value="1"/>
</dbReference>
<protein>
    <submittedName>
        <fullName evidence="4">Zn-dependent peptidase ImmA (M78 family)/DNA-binding XRE family transcriptional regulator</fullName>
    </submittedName>
</protein>
<evidence type="ECO:0000256" key="1">
    <source>
        <dbReference type="ARBA" id="ARBA00007227"/>
    </source>
</evidence>
<evidence type="ECO:0000259" key="3">
    <source>
        <dbReference type="PROSITE" id="PS50943"/>
    </source>
</evidence>
<comment type="similarity">
    <text evidence="1">Belongs to the short-chain fatty acyl-CoA assimilation regulator (ScfR) family.</text>
</comment>
<dbReference type="InterPro" id="IPR052345">
    <property type="entry name" value="Rad_response_metalloprotease"/>
</dbReference>
<dbReference type="CDD" id="cd00093">
    <property type="entry name" value="HTH_XRE"/>
    <property type="match status" value="1"/>
</dbReference>
<keyword evidence="5" id="KW-1185">Reference proteome</keyword>
<dbReference type="Proteomes" id="UP001180487">
    <property type="component" value="Unassembled WGS sequence"/>
</dbReference>
<sequence length="373" mass="41345">MTANELFNPSRLTLARKRRGLTMKTLAAEVGVEPRSISAYEKGEFGPDDDRLTKLASVLKFPEEFFYGDDLDEPTPDIASFRALSKMTAGQRDTALGAGAIALMLNAWIERHFDLPSSDLPDLSREEEPEAAARALRQQWSLGELPVKNMIHLLESKGVRVFSLSVDAVEVDAFSMWRQSTPFVFLNTKKSAEHSRFDAAHELGHLILHRHGSPQGREAEHQANAFASAFLMPKASVLAYAPRMATLDHLIKLKKFWSVSVAALTYRLHAIGVLSDWHYQSLYIELTTRGYRKKEPDEGQRETSQMLQKIFAALRDESISKGDIASELCVPAEELDQLVFGLALTGLKGGRGGAASSGKPPQLRVVSSHEESK</sequence>
<dbReference type="Gene3D" id="1.10.260.40">
    <property type="entry name" value="lambda repressor-like DNA-binding domains"/>
    <property type="match status" value="1"/>
</dbReference>
<dbReference type="Pfam" id="PF06114">
    <property type="entry name" value="Peptidase_M78"/>
    <property type="match status" value="1"/>
</dbReference>
<dbReference type="InterPro" id="IPR010359">
    <property type="entry name" value="IrrE_HExxH"/>
</dbReference>
<comment type="caution">
    <text evidence="4">The sequence shown here is derived from an EMBL/GenBank/DDBJ whole genome shotgun (WGS) entry which is preliminary data.</text>
</comment>
<dbReference type="EMBL" id="JAVDXT010000009">
    <property type="protein sequence ID" value="MDR7380411.1"/>
    <property type="molecule type" value="Genomic_DNA"/>
</dbReference>
<dbReference type="SUPFAM" id="SSF47413">
    <property type="entry name" value="lambda repressor-like DNA-binding domains"/>
    <property type="match status" value="1"/>
</dbReference>
<dbReference type="Gene3D" id="1.10.10.2910">
    <property type="match status" value="1"/>
</dbReference>
<dbReference type="Pfam" id="PF01381">
    <property type="entry name" value="HTH_3"/>
    <property type="match status" value="1"/>
</dbReference>
<evidence type="ECO:0000313" key="5">
    <source>
        <dbReference type="Proteomes" id="UP001180487"/>
    </source>
</evidence>
<organism evidence="4 5">
    <name type="scientific">Rhodoferax ferrireducens</name>
    <dbReference type="NCBI Taxonomy" id="192843"/>
    <lineage>
        <taxon>Bacteria</taxon>
        <taxon>Pseudomonadati</taxon>
        <taxon>Pseudomonadota</taxon>
        <taxon>Betaproteobacteria</taxon>
        <taxon>Burkholderiales</taxon>
        <taxon>Comamonadaceae</taxon>
        <taxon>Rhodoferax</taxon>
    </lineage>
</organism>
<dbReference type="RefSeq" id="WP_310377227.1">
    <property type="nucleotide sequence ID" value="NZ_JAVDXT010000009.1"/>
</dbReference>
<evidence type="ECO:0000256" key="2">
    <source>
        <dbReference type="SAM" id="MobiDB-lite"/>
    </source>
</evidence>
<feature type="domain" description="HTH cro/C1-type" evidence="3">
    <location>
        <begin position="12"/>
        <end position="66"/>
    </location>
</feature>
<reference evidence="4 5" key="1">
    <citation type="submission" date="2023-07" db="EMBL/GenBank/DDBJ databases">
        <title>Sorghum-associated microbial communities from plants grown in Nebraska, USA.</title>
        <authorList>
            <person name="Schachtman D."/>
        </authorList>
    </citation>
    <scope>NUCLEOTIDE SEQUENCE [LARGE SCALE GENOMIC DNA]</scope>
    <source>
        <strain evidence="4 5">BE313</strain>
    </source>
</reference>
<dbReference type="InterPro" id="IPR001387">
    <property type="entry name" value="Cro/C1-type_HTH"/>
</dbReference>